<gene>
    <name evidence="1" type="ORF">NCTC8284_00603</name>
</gene>
<dbReference type="KEGG" id="rpne:NCTC8284_00603"/>
<dbReference type="EMBL" id="LR134405">
    <property type="protein sequence ID" value="VEH65458.1"/>
    <property type="molecule type" value="Genomic_DNA"/>
</dbReference>
<accession>A0A3S4VC91</accession>
<sequence length="91" mass="10277">MPNLSFALGLPPKKAIEFLKSKKAFLDHIDEKGLMDSARAKAARIANLSSLEMTKDIYQSLIEAQQQGQSFGEWKKGILSILKERLDCRLR</sequence>
<name>A0A3S4VC91_9PAST</name>
<protein>
    <submittedName>
        <fullName evidence="1">Uncharacterized protein</fullName>
    </submittedName>
</protein>
<evidence type="ECO:0000313" key="2">
    <source>
        <dbReference type="Proteomes" id="UP000278733"/>
    </source>
</evidence>
<dbReference type="Proteomes" id="UP000278733">
    <property type="component" value="Chromosome"/>
</dbReference>
<reference evidence="1 2" key="1">
    <citation type="submission" date="2018-12" db="EMBL/GenBank/DDBJ databases">
        <authorList>
            <consortium name="Pathogen Informatics"/>
        </authorList>
    </citation>
    <scope>NUCLEOTIDE SEQUENCE [LARGE SCALE GENOMIC DNA]</scope>
    <source>
        <strain evidence="1 2">NCTC8284</strain>
    </source>
</reference>
<proteinExistence type="predicted"/>
<evidence type="ECO:0000313" key="1">
    <source>
        <dbReference type="EMBL" id="VEH65458.1"/>
    </source>
</evidence>
<dbReference type="AlphaFoldDB" id="A0A3S4VC91"/>
<organism evidence="1 2">
    <name type="scientific">Rodentibacter pneumotropicus</name>
    <dbReference type="NCBI Taxonomy" id="758"/>
    <lineage>
        <taxon>Bacteria</taxon>
        <taxon>Pseudomonadati</taxon>
        <taxon>Pseudomonadota</taxon>
        <taxon>Gammaproteobacteria</taxon>
        <taxon>Pasteurellales</taxon>
        <taxon>Pasteurellaceae</taxon>
        <taxon>Rodentibacter</taxon>
    </lineage>
</organism>